<feature type="compositionally biased region" description="Polar residues" evidence="1">
    <location>
        <begin position="57"/>
        <end position="73"/>
    </location>
</feature>
<feature type="region of interest" description="Disordered" evidence="1">
    <location>
        <begin position="1"/>
        <end position="84"/>
    </location>
</feature>
<dbReference type="AlphaFoldDB" id="A0AAN6RDY7"/>
<evidence type="ECO:0000313" key="3">
    <source>
        <dbReference type="Proteomes" id="UP001280581"/>
    </source>
</evidence>
<organism evidence="2 3">
    <name type="scientific">Pseudopithomyces chartarum</name>
    <dbReference type="NCBI Taxonomy" id="1892770"/>
    <lineage>
        <taxon>Eukaryota</taxon>
        <taxon>Fungi</taxon>
        <taxon>Dikarya</taxon>
        <taxon>Ascomycota</taxon>
        <taxon>Pezizomycotina</taxon>
        <taxon>Dothideomycetes</taxon>
        <taxon>Pleosporomycetidae</taxon>
        <taxon>Pleosporales</taxon>
        <taxon>Massarineae</taxon>
        <taxon>Didymosphaeriaceae</taxon>
        <taxon>Pseudopithomyces</taxon>
    </lineage>
</organism>
<sequence>MDMDINFDSAHDNANPLKRAASPLQRPAHKSSIPLGSASGSTQTRPALAATQAAPVTPTNTSLPKTPPYNTTPEMPPSLGVKQPARRALREITSNTNAMYAKMSYAEHMAEMRKSVNKMTIYFSKIPSAEWSALFKHCKEKYNGFRNFSDVIAMPITERIPMVYGPVINIRCGGKHVEFPMFVMPWMGFSVCEGSKKPGLVRQDIDARLLKGVQRLADYLKTSLSVMDPFPLRIAGIDAASFALDVDTIMAAERLGLAQIAEPLFEFWAEWLKNHTISDIGFNTLEVVAVRMAAPFRFKLFHVVIDKLVFDYLEQKMPEPTVYQFRCWMLDHPKMWECFDARRQYIEAYGRPY</sequence>
<accession>A0AAN6RDY7</accession>
<keyword evidence="3" id="KW-1185">Reference proteome</keyword>
<gene>
    <name evidence="2" type="ORF">GRF29_216g108772</name>
</gene>
<evidence type="ECO:0000313" key="2">
    <source>
        <dbReference type="EMBL" id="KAK3197415.1"/>
    </source>
</evidence>
<reference evidence="2 3" key="1">
    <citation type="submission" date="2021-02" db="EMBL/GenBank/DDBJ databases">
        <title>Genome assembly of Pseudopithomyces chartarum.</title>
        <authorList>
            <person name="Jauregui R."/>
            <person name="Singh J."/>
            <person name="Voisey C."/>
        </authorList>
    </citation>
    <scope>NUCLEOTIDE SEQUENCE [LARGE SCALE GENOMIC DNA]</scope>
    <source>
        <strain evidence="2 3">AGR01</strain>
    </source>
</reference>
<dbReference type="EMBL" id="WVTA01000018">
    <property type="protein sequence ID" value="KAK3197415.1"/>
    <property type="molecule type" value="Genomic_DNA"/>
</dbReference>
<proteinExistence type="predicted"/>
<comment type="caution">
    <text evidence="2">The sequence shown here is derived from an EMBL/GenBank/DDBJ whole genome shotgun (WGS) entry which is preliminary data.</text>
</comment>
<protein>
    <submittedName>
        <fullName evidence="2">Uncharacterized protein</fullName>
    </submittedName>
</protein>
<dbReference type="Proteomes" id="UP001280581">
    <property type="component" value="Unassembled WGS sequence"/>
</dbReference>
<name>A0AAN6RDY7_9PLEO</name>
<evidence type="ECO:0000256" key="1">
    <source>
        <dbReference type="SAM" id="MobiDB-lite"/>
    </source>
</evidence>